<evidence type="ECO:0000313" key="2">
    <source>
        <dbReference type="Proteomes" id="UP000238348"/>
    </source>
</evidence>
<proteinExistence type="predicted"/>
<reference evidence="1 2" key="1">
    <citation type="submission" date="2015-09" db="EMBL/GenBank/DDBJ databases">
        <title>Sorangium comparison.</title>
        <authorList>
            <person name="Zaburannyi N."/>
            <person name="Bunk B."/>
            <person name="Overmann J."/>
            <person name="Mueller R."/>
        </authorList>
    </citation>
    <scope>NUCLEOTIDE SEQUENCE [LARGE SCALE GENOMIC DNA]</scope>
    <source>
        <strain evidence="1 2">So ce26</strain>
    </source>
</reference>
<evidence type="ECO:0000313" key="1">
    <source>
        <dbReference type="EMBL" id="AUX42089.1"/>
    </source>
</evidence>
<dbReference type="AlphaFoldDB" id="A0A2L0ES22"/>
<protein>
    <submittedName>
        <fullName evidence="1">Uncharacterized protein</fullName>
    </submittedName>
</protein>
<gene>
    <name evidence="1" type="ORF">SOCE26_035160</name>
</gene>
<name>A0A2L0ES22_SORCE</name>
<sequence>MTVSHGATENARARTCAYVTNAGHPETAGGQRLTISAGAVPYRRRMPV</sequence>
<accession>A0A2L0ES22</accession>
<dbReference type="EMBL" id="CP012673">
    <property type="protein sequence ID" value="AUX42089.1"/>
    <property type="molecule type" value="Genomic_DNA"/>
</dbReference>
<dbReference type="Proteomes" id="UP000238348">
    <property type="component" value="Chromosome"/>
</dbReference>
<organism evidence="1 2">
    <name type="scientific">Sorangium cellulosum</name>
    <name type="common">Polyangium cellulosum</name>
    <dbReference type="NCBI Taxonomy" id="56"/>
    <lineage>
        <taxon>Bacteria</taxon>
        <taxon>Pseudomonadati</taxon>
        <taxon>Myxococcota</taxon>
        <taxon>Polyangia</taxon>
        <taxon>Polyangiales</taxon>
        <taxon>Polyangiaceae</taxon>
        <taxon>Sorangium</taxon>
    </lineage>
</organism>